<evidence type="ECO:0000313" key="3">
    <source>
        <dbReference type="Proteomes" id="UP000631535"/>
    </source>
</evidence>
<protein>
    <submittedName>
        <fullName evidence="2">Uncharacterized protein</fullName>
    </submittedName>
</protein>
<sequence length="99" mass="11096">MAGGARHRSPVTAPSRFPHGETLYVPEAGLCKTRRRVLVRHDYRQQARRSSVTDCRTQTPCAVAATVSQTRAQTSRTRERFFRFPDHPAGSGSATRNQE</sequence>
<dbReference type="EMBL" id="BMMP01000006">
    <property type="protein sequence ID" value="GGO48239.1"/>
    <property type="molecule type" value="Genomic_DNA"/>
</dbReference>
<organism evidence="2 3">
    <name type="scientific">Streptomyces daqingensis</name>
    <dbReference type="NCBI Taxonomy" id="1472640"/>
    <lineage>
        <taxon>Bacteria</taxon>
        <taxon>Bacillati</taxon>
        <taxon>Actinomycetota</taxon>
        <taxon>Actinomycetes</taxon>
        <taxon>Kitasatosporales</taxon>
        <taxon>Streptomycetaceae</taxon>
        <taxon>Streptomyces</taxon>
    </lineage>
</organism>
<name>A0ABQ2M7R5_9ACTN</name>
<reference evidence="3" key="1">
    <citation type="journal article" date="2019" name="Int. J. Syst. Evol. Microbiol.">
        <title>The Global Catalogue of Microorganisms (GCM) 10K type strain sequencing project: providing services to taxonomists for standard genome sequencing and annotation.</title>
        <authorList>
            <consortium name="The Broad Institute Genomics Platform"/>
            <consortium name="The Broad Institute Genome Sequencing Center for Infectious Disease"/>
            <person name="Wu L."/>
            <person name="Ma J."/>
        </authorList>
    </citation>
    <scope>NUCLEOTIDE SEQUENCE [LARGE SCALE GENOMIC DNA]</scope>
    <source>
        <strain evidence="3">CGMCC 4.7178</strain>
    </source>
</reference>
<evidence type="ECO:0000256" key="1">
    <source>
        <dbReference type="SAM" id="MobiDB-lite"/>
    </source>
</evidence>
<comment type="caution">
    <text evidence="2">The sequence shown here is derived from an EMBL/GenBank/DDBJ whole genome shotgun (WGS) entry which is preliminary data.</text>
</comment>
<evidence type="ECO:0000313" key="2">
    <source>
        <dbReference type="EMBL" id="GGO48239.1"/>
    </source>
</evidence>
<feature type="region of interest" description="Disordered" evidence="1">
    <location>
        <begin position="1"/>
        <end position="20"/>
    </location>
</feature>
<gene>
    <name evidence="2" type="ORF">GCM10012287_22760</name>
</gene>
<accession>A0ABQ2M7R5</accession>
<dbReference type="Proteomes" id="UP000631535">
    <property type="component" value="Unassembled WGS sequence"/>
</dbReference>
<keyword evidence="3" id="KW-1185">Reference proteome</keyword>
<proteinExistence type="predicted"/>